<dbReference type="Proteomes" id="UP000054498">
    <property type="component" value="Unassembled WGS sequence"/>
</dbReference>
<evidence type="ECO:0000256" key="1">
    <source>
        <dbReference type="SAM" id="Phobius"/>
    </source>
</evidence>
<dbReference type="GeneID" id="25732073"/>
<proteinExistence type="predicted"/>
<protein>
    <recommendedName>
        <fullName evidence="4">Amino acid permease</fullName>
    </recommendedName>
</protein>
<organism evidence="2 3">
    <name type="scientific">Monoraphidium neglectum</name>
    <dbReference type="NCBI Taxonomy" id="145388"/>
    <lineage>
        <taxon>Eukaryota</taxon>
        <taxon>Viridiplantae</taxon>
        <taxon>Chlorophyta</taxon>
        <taxon>core chlorophytes</taxon>
        <taxon>Chlorophyceae</taxon>
        <taxon>CS clade</taxon>
        <taxon>Sphaeropleales</taxon>
        <taxon>Selenastraceae</taxon>
        <taxon>Monoraphidium</taxon>
    </lineage>
</organism>
<evidence type="ECO:0000313" key="3">
    <source>
        <dbReference type="Proteomes" id="UP000054498"/>
    </source>
</evidence>
<evidence type="ECO:0008006" key="4">
    <source>
        <dbReference type="Google" id="ProtNLM"/>
    </source>
</evidence>
<dbReference type="EMBL" id="KK104758">
    <property type="protein sequence ID" value="KIY93457.1"/>
    <property type="molecule type" value="Genomic_DNA"/>
</dbReference>
<keyword evidence="1" id="KW-0812">Transmembrane</keyword>
<name>A0A0D2J045_9CHLO</name>
<dbReference type="OrthoDB" id="3900342at2759"/>
<gene>
    <name evidence="2" type="ORF">MNEG_14504</name>
</gene>
<keyword evidence="1" id="KW-1133">Transmembrane helix</keyword>
<accession>A0A0D2J045</accession>
<dbReference type="AlphaFoldDB" id="A0A0D2J045"/>
<feature type="transmembrane region" description="Helical" evidence="1">
    <location>
        <begin position="50"/>
        <end position="77"/>
    </location>
</feature>
<dbReference type="KEGG" id="mng:MNEG_14504"/>
<dbReference type="RefSeq" id="XP_013892477.1">
    <property type="nucleotide sequence ID" value="XM_014037023.1"/>
</dbReference>
<sequence length="82" mass="8663">MPADLVRIKSQQAVRAASHHLFHGPSWMSRIGGGMPHEAPREGTTQLKKVMGLFGLTMMSTAAIVGSGIFVLTGVVAKNYAG</sequence>
<reference evidence="2 3" key="1">
    <citation type="journal article" date="2013" name="BMC Genomics">
        <title>Reconstruction of the lipid metabolism for the microalga Monoraphidium neglectum from its genome sequence reveals characteristics suitable for biofuel production.</title>
        <authorList>
            <person name="Bogen C."/>
            <person name="Al-Dilaimi A."/>
            <person name="Albersmeier A."/>
            <person name="Wichmann J."/>
            <person name="Grundmann M."/>
            <person name="Rupp O."/>
            <person name="Lauersen K.J."/>
            <person name="Blifernez-Klassen O."/>
            <person name="Kalinowski J."/>
            <person name="Goesmann A."/>
            <person name="Mussgnug J.H."/>
            <person name="Kruse O."/>
        </authorList>
    </citation>
    <scope>NUCLEOTIDE SEQUENCE [LARGE SCALE GENOMIC DNA]</scope>
    <source>
        <strain evidence="2 3">SAG 48.87</strain>
    </source>
</reference>
<keyword evidence="1" id="KW-0472">Membrane</keyword>
<keyword evidence="3" id="KW-1185">Reference proteome</keyword>
<evidence type="ECO:0000313" key="2">
    <source>
        <dbReference type="EMBL" id="KIY93457.1"/>
    </source>
</evidence>